<evidence type="ECO:0000256" key="1">
    <source>
        <dbReference type="ARBA" id="ARBA00023125"/>
    </source>
</evidence>
<dbReference type="SMART" id="SM00530">
    <property type="entry name" value="HTH_XRE"/>
    <property type="match status" value="1"/>
</dbReference>
<dbReference type="InterPro" id="IPR001387">
    <property type="entry name" value="Cro/C1-type_HTH"/>
</dbReference>
<dbReference type="GO" id="GO:0003677">
    <property type="term" value="F:DNA binding"/>
    <property type="evidence" value="ECO:0007669"/>
    <property type="project" value="UniProtKB-KW"/>
</dbReference>
<evidence type="ECO:0000259" key="2">
    <source>
        <dbReference type="PROSITE" id="PS50943"/>
    </source>
</evidence>
<dbReference type="OrthoDB" id="1357763at2"/>
<dbReference type="CDD" id="cd00093">
    <property type="entry name" value="HTH_XRE"/>
    <property type="match status" value="1"/>
</dbReference>
<evidence type="ECO:0000313" key="4">
    <source>
        <dbReference type="EMBL" id="KIO45832.1"/>
    </source>
</evidence>
<dbReference type="EMBL" id="JPIT01000031">
    <property type="protein sequence ID" value="KIO43668.1"/>
    <property type="molecule type" value="Genomic_DNA"/>
</dbReference>
<evidence type="ECO:0000313" key="3">
    <source>
        <dbReference type="EMBL" id="KIO43668.1"/>
    </source>
</evidence>
<dbReference type="Proteomes" id="UP000031980">
    <property type="component" value="Unassembled WGS sequence"/>
</dbReference>
<sequence>MEIFKILRNRRTLLKVTQQDLADITGISPRTIVNIEQGKGNPSFATLQKIAAALGLEITAVVKKII</sequence>
<dbReference type="InterPro" id="IPR050807">
    <property type="entry name" value="TransReg_Diox_bact_type"/>
</dbReference>
<dbReference type="Gene3D" id="1.10.260.40">
    <property type="entry name" value="lambda repressor-like DNA-binding domains"/>
    <property type="match status" value="1"/>
</dbReference>
<dbReference type="RefSeq" id="WP_041503861.1">
    <property type="nucleotide sequence ID" value="NZ_JPIT01000031.1"/>
</dbReference>
<protein>
    <submittedName>
        <fullName evidence="4">Transcriptional regulator</fullName>
    </submittedName>
</protein>
<accession>A0A0C3NI89</accession>
<dbReference type="EMBL" id="JPIU01000037">
    <property type="protein sequence ID" value="KIO45832.1"/>
    <property type="molecule type" value="Genomic_DNA"/>
</dbReference>
<organism evidence="4 6">
    <name type="scientific">Sanguibacteroides justesenii</name>
    <dbReference type="NCBI Taxonomy" id="1547597"/>
    <lineage>
        <taxon>Bacteria</taxon>
        <taxon>Pseudomonadati</taxon>
        <taxon>Bacteroidota</taxon>
        <taxon>Bacteroidia</taxon>
        <taxon>Bacteroidales</taxon>
        <taxon>Porphyromonadaceae</taxon>
        <taxon>Sanguibacteroides</taxon>
    </lineage>
</organism>
<keyword evidence="6" id="KW-1185">Reference proteome</keyword>
<dbReference type="GO" id="GO:0003700">
    <property type="term" value="F:DNA-binding transcription factor activity"/>
    <property type="evidence" value="ECO:0007669"/>
    <property type="project" value="TreeGrafter"/>
</dbReference>
<dbReference type="SUPFAM" id="SSF47413">
    <property type="entry name" value="lambda repressor-like DNA-binding domains"/>
    <property type="match status" value="1"/>
</dbReference>
<dbReference type="InterPro" id="IPR010982">
    <property type="entry name" value="Lambda_DNA-bd_dom_sf"/>
</dbReference>
<evidence type="ECO:0000313" key="6">
    <source>
        <dbReference type="Proteomes" id="UP000031980"/>
    </source>
</evidence>
<dbReference type="PROSITE" id="PS50943">
    <property type="entry name" value="HTH_CROC1"/>
    <property type="match status" value="1"/>
</dbReference>
<dbReference type="PANTHER" id="PTHR46797">
    <property type="entry name" value="HTH-TYPE TRANSCRIPTIONAL REGULATOR"/>
    <property type="match status" value="1"/>
</dbReference>
<dbReference type="AlphaFoldDB" id="A0A0C3NI89"/>
<comment type="caution">
    <text evidence="4">The sequence shown here is derived from an EMBL/GenBank/DDBJ whole genome shotgun (WGS) entry which is preliminary data.</text>
</comment>
<proteinExistence type="predicted"/>
<dbReference type="Pfam" id="PF01381">
    <property type="entry name" value="HTH_3"/>
    <property type="match status" value="1"/>
</dbReference>
<evidence type="ECO:0000313" key="5">
    <source>
        <dbReference type="Proteomes" id="UP000031937"/>
    </source>
</evidence>
<reference evidence="3 5" key="2">
    <citation type="submission" date="2014-07" db="EMBL/GenBank/DDBJ databases">
        <title>Porphyromonadaceae bacterium OUH 334697 = ATCC BAA-2682 = DSM 28341 draft genome.</title>
        <authorList>
            <person name="Sydenham T.V."/>
            <person name="Hasman H."/>
            <person name="Justesen U.S."/>
        </authorList>
    </citation>
    <scope>NUCLEOTIDE SEQUENCE [LARGE SCALE GENOMIC DNA]</scope>
    <source>
        <strain evidence="3 5">OUH 334697</strain>
    </source>
</reference>
<dbReference type="PANTHER" id="PTHR46797:SF1">
    <property type="entry name" value="METHYLPHOSPHONATE SYNTHASE"/>
    <property type="match status" value="1"/>
</dbReference>
<gene>
    <name evidence="4" type="ORF">BA92_05100</name>
    <name evidence="3" type="ORF">IE90_11160</name>
</gene>
<dbReference type="Proteomes" id="UP000031937">
    <property type="component" value="Unassembled WGS sequence"/>
</dbReference>
<feature type="domain" description="HTH cro/C1-type" evidence="2">
    <location>
        <begin position="7"/>
        <end position="61"/>
    </location>
</feature>
<name>A0A0C3NI89_9PORP</name>
<reference evidence="4 6" key="1">
    <citation type="submission" date="2014-07" db="EMBL/GenBank/DDBJ databases">
        <title>Porphyromonadaceae bacterium OUH 308042 = ATCC BAA-2681 = DSM 28342 draft genome.</title>
        <authorList>
            <person name="Sydenham T.V."/>
            <person name="Hasman H."/>
            <person name="Justensen U.S."/>
        </authorList>
    </citation>
    <scope>NUCLEOTIDE SEQUENCE [LARGE SCALE GENOMIC DNA]</scope>
    <source>
        <strain evidence="4 6">OUH 308042</strain>
    </source>
</reference>
<keyword evidence="1" id="KW-0238">DNA-binding</keyword>
<dbReference type="GO" id="GO:0005829">
    <property type="term" value="C:cytosol"/>
    <property type="evidence" value="ECO:0007669"/>
    <property type="project" value="TreeGrafter"/>
</dbReference>